<feature type="compositionally biased region" description="Pro residues" evidence="3">
    <location>
        <begin position="178"/>
        <end position="188"/>
    </location>
</feature>
<feature type="compositionally biased region" description="Polar residues" evidence="3">
    <location>
        <begin position="464"/>
        <end position="475"/>
    </location>
</feature>
<feature type="compositionally biased region" description="Basic and acidic residues" evidence="3">
    <location>
        <begin position="74"/>
        <end position="95"/>
    </location>
</feature>
<feature type="compositionally biased region" description="Low complexity" evidence="3">
    <location>
        <begin position="396"/>
        <end position="440"/>
    </location>
</feature>
<feature type="compositionally biased region" description="Basic and acidic residues" evidence="3">
    <location>
        <begin position="572"/>
        <end position="587"/>
    </location>
</feature>
<dbReference type="Gene3D" id="6.10.140.390">
    <property type="match status" value="1"/>
</dbReference>
<proteinExistence type="predicted"/>
<dbReference type="PANTHER" id="PTHR24179:SF21">
    <property type="entry name" value="MYOSIN BINDING SUBUNIT, ISOFORM O"/>
    <property type="match status" value="1"/>
</dbReference>
<gene>
    <name evidence="4" type="ORF">LSH36_135g04013</name>
</gene>
<feature type="compositionally biased region" description="Basic and acidic residues" evidence="3">
    <location>
        <begin position="225"/>
        <end position="259"/>
    </location>
</feature>
<feature type="compositionally biased region" description="Basic and acidic residues" evidence="3">
    <location>
        <begin position="514"/>
        <end position="532"/>
    </location>
</feature>
<evidence type="ECO:0000256" key="2">
    <source>
        <dbReference type="ARBA" id="ARBA00022737"/>
    </source>
</evidence>
<dbReference type="AlphaFoldDB" id="A0AAD9N7U6"/>
<keyword evidence="2" id="KW-0677">Repeat</keyword>
<dbReference type="InterPro" id="IPR051226">
    <property type="entry name" value="PP1_Regulatory_Subunit"/>
</dbReference>
<feature type="compositionally biased region" description="Basic and acidic residues" evidence="3">
    <location>
        <begin position="545"/>
        <end position="557"/>
    </location>
</feature>
<keyword evidence="5" id="KW-1185">Reference proteome</keyword>
<reference evidence="4" key="1">
    <citation type="journal article" date="2023" name="Mol. Biol. Evol.">
        <title>Third-Generation Sequencing Reveals the Adaptive Role of the Epigenome in Three Deep-Sea Polychaetes.</title>
        <authorList>
            <person name="Perez M."/>
            <person name="Aroh O."/>
            <person name="Sun Y."/>
            <person name="Lan Y."/>
            <person name="Juniper S.K."/>
            <person name="Young C.R."/>
            <person name="Angers B."/>
            <person name="Qian P.Y."/>
        </authorList>
    </citation>
    <scope>NUCLEOTIDE SEQUENCE</scope>
    <source>
        <strain evidence="4">P08H-3</strain>
    </source>
</reference>
<feature type="compositionally biased region" description="Basic and acidic residues" evidence="3">
    <location>
        <begin position="197"/>
        <end position="216"/>
    </location>
</feature>
<evidence type="ECO:0000256" key="1">
    <source>
        <dbReference type="ARBA" id="ARBA00022473"/>
    </source>
</evidence>
<dbReference type="GO" id="GO:0005737">
    <property type="term" value="C:cytoplasm"/>
    <property type="evidence" value="ECO:0007669"/>
    <property type="project" value="TreeGrafter"/>
</dbReference>
<feature type="compositionally biased region" description="Low complexity" evidence="3">
    <location>
        <begin position="102"/>
        <end position="113"/>
    </location>
</feature>
<dbReference type="GO" id="GO:0019208">
    <property type="term" value="F:phosphatase regulator activity"/>
    <property type="evidence" value="ECO:0007669"/>
    <property type="project" value="TreeGrafter"/>
</dbReference>
<feature type="region of interest" description="Disordered" evidence="3">
    <location>
        <begin position="396"/>
        <end position="604"/>
    </location>
</feature>
<protein>
    <submittedName>
        <fullName evidence="4">Uncharacterized protein</fullName>
    </submittedName>
</protein>
<evidence type="ECO:0000313" key="5">
    <source>
        <dbReference type="Proteomes" id="UP001208570"/>
    </source>
</evidence>
<feature type="compositionally biased region" description="Low complexity" evidence="3">
    <location>
        <begin position="533"/>
        <end position="544"/>
    </location>
</feature>
<comment type="caution">
    <text evidence="4">The sequence shown here is derived from an EMBL/GenBank/DDBJ whole genome shotgun (WGS) entry which is preliminary data.</text>
</comment>
<dbReference type="EMBL" id="JAODUP010000135">
    <property type="protein sequence ID" value="KAK2160357.1"/>
    <property type="molecule type" value="Genomic_DNA"/>
</dbReference>
<keyword evidence="1" id="KW-0217">Developmental protein</keyword>
<feature type="region of interest" description="Disordered" evidence="3">
    <location>
        <begin position="318"/>
        <end position="363"/>
    </location>
</feature>
<feature type="compositionally biased region" description="Low complexity" evidence="3">
    <location>
        <begin position="142"/>
        <end position="154"/>
    </location>
</feature>
<accession>A0AAD9N7U6</accession>
<feature type="region of interest" description="Disordered" evidence="3">
    <location>
        <begin position="33"/>
        <end position="281"/>
    </location>
</feature>
<evidence type="ECO:0000256" key="3">
    <source>
        <dbReference type="SAM" id="MobiDB-lite"/>
    </source>
</evidence>
<evidence type="ECO:0000313" key="4">
    <source>
        <dbReference type="EMBL" id="KAK2160357.1"/>
    </source>
</evidence>
<feature type="compositionally biased region" description="Basic and acidic residues" evidence="3">
    <location>
        <begin position="485"/>
        <end position="495"/>
    </location>
</feature>
<organism evidence="4 5">
    <name type="scientific">Paralvinella palmiformis</name>
    <dbReference type="NCBI Taxonomy" id="53620"/>
    <lineage>
        <taxon>Eukaryota</taxon>
        <taxon>Metazoa</taxon>
        <taxon>Spiralia</taxon>
        <taxon>Lophotrochozoa</taxon>
        <taxon>Annelida</taxon>
        <taxon>Polychaeta</taxon>
        <taxon>Sedentaria</taxon>
        <taxon>Canalipalpata</taxon>
        <taxon>Terebellida</taxon>
        <taxon>Terebelliformia</taxon>
        <taxon>Alvinellidae</taxon>
        <taxon>Paralvinella</taxon>
    </lineage>
</organism>
<feature type="compositionally biased region" description="Basic residues" evidence="3">
    <location>
        <begin position="595"/>
        <end position="604"/>
    </location>
</feature>
<sequence>MEIRNNAGQTALEVADPDLKKFLMELKLRQASLKKDREERIQDVAQRGGVPPLRRRSSVTRMSVDQKQSVVRSNVEEERAIMRNKVFEEERKSSESSETEDTPSSSTAESSSDSETEKKNEINRNQRALGLNIHTNNQVNGTAPMPTTAPATTLTEKEKAPKPEPPTPIIEEAEESKPPPPKPVPPSTVTPTPRIQDLAETKRLQKEADKENERLVEYNFSNRLSRTDKIQKDIKQKDELKNDENLLKDERKKEDRLGETEVPGFAPKPPTHGVNANGEGPAAWRAGLRKMGSSSAVPECATNKYKDIDKLLRSASSSWLSNTDKKQDNIRGRTINSTLPGDPLETRNRYEGTTSGVGGLVSGSSLVSRSALPSARITSGANNTSTSASLSHVISQPSSVSTSSSSLTCSTRTSAAPSVSAAVPASTMTTSSTSLSSSYTYQPFVPLSRRKPSEDDATGLVSPTARSVANTSTGSVARRSFVPPTRDEEREAERKARARRARESRRSTQGVTRADLERAEQELKAAGEERSGTSRTSSMSSTGSTDDKSDKENKPEETSTTTTTSSYLRRQHQPDDKTSSVTDKDSPSQKSAAIRSKRKRESRKLTGKVLLEDIQQATKTNDEIDSVEKPRETWKVSVCIIYITSINGINLKLSALAKEIFLLLVLDDDTM</sequence>
<dbReference type="Proteomes" id="UP001208570">
    <property type="component" value="Unassembled WGS sequence"/>
</dbReference>
<feature type="compositionally biased region" description="Basic and acidic residues" evidence="3">
    <location>
        <begin position="33"/>
        <end position="42"/>
    </location>
</feature>
<dbReference type="GO" id="GO:0004857">
    <property type="term" value="F:enzyme inhibitor activity"/>
    <property type="evidence" value="ECO:0007669"/>
    <property type="project" value="TreeGrafter"/>
</dbReference>
<name>A0AAD9N7U6_9ANNE</name>
<feature type="compositionally biased region" description="Polar residues" evidence="3">
    <location>
        <begin position="59"/>
        <end position="72"/>
    </location>
</feature>
<dbReference type="PANTHER" id="PTHR24179">
    <property type="entry name" value="PROTEIN PHOSPHATASE 1 REGULATORY SUBUNIT 12"/>
    <property type="match status" value="1"/>
</dbReference>
<feature type="compositionally biased region" description="Basic and acidic residues" evidence="3">
    <location>
        <begin position="115"/>
        <end position="124"/>
    </location>
</feature>